<evidence type="ECO:0000313" key="3">
    <source>
        <dbReference type="Proteomes" id="UP000246740"/>
    </source>
</evidence>
<name>A0A317XVY9_9BASI</name>
<protein>
    <submittedName>
        <fullName evidence="2">Uncharacterized protein</fullName>
    </submittedName>
</protein>
<accession>A0A317XVY9</accession>
<organism evidence="2 3">
    <name type="scientific">Testicularia cyperi</name>
    <dbReference type="NCBI Taxonomy" id="1882483"/>
    <lineage>
        <taxon>Eukaryota</taxon>
        <taxon>Fungi</taxon>
        <taxon>Dikarya</taxon>
        <taxon>Basidiomycota</taxon>
        <taxon>Ustilaginomycotina</taxon>
        <taxon>Ustilaginomycetes</taxon>
        <taxon>Ustilaginales</taxon>
        <taxon>Anthracoideaceae</taxon>
        <taxon>Testicularia</taxon>
    </lineage>
</organism>
<dbReference type="EMBL" id="KZ819189">
    <property type="protein sequence ID" value="PWZ02424.1"/>
    <property type="molecule type" value="Genomic_DNA"/>
</dbReference>
<gene>
    <name evidence="2" type="ORF">BCV70DRAFT_64186</name>
</gene>
<dbReference type="Proteomes" id="UP000246740">
    <property type="component" value="Unassembled WGS sequence"/>
</dbReference>
<keyword evidence="3" id="KW-1185">Reference proteome</keyword>
<dbReference type="InParanoid" id="A0A317XVY9"/>
<proteinExistence type="predicted"/>
<dbReference type="AlphaFoldDB" id="A0A317XVY9"/>
<reference evidence="2 3" key="1">
    <citation type="journal article" date="2018" name="Mol. Biol. Evol.">
        <title>Broad Genomic Sampling Reveals a Smut Pathogenic Ancestry of the Fungal Clade Ustilaginomycotina.</title>
        <authorList>
            <person name="Kijpornyongpan T."/>
            <person name="Mondo S.J."/>
            <person name="Barry K."/>
            <person name="Sandor L."/>
            <person name="Lee J."/>
            <person name="Lipzen A."/>
            <person name="Pangilinan J."/>
            <person name="LaButti K."/>
            <person name="Hainaut M."/>
            <person name="Henrissat B."/>
            <person name="Grigoriev I.V."/>
            <person name="Spatafora J.W."/>
            <person name="Aime M.C."/>
        </authorList>
    </citation>
    <scope>NUCLEOTIDE SEQUENCE [LARGE SCALE GENOMIC DNA]</scope>
    <source>
        <strain evidence="2 3">MCA 3645</strain>
    </source>
</reference>
<evidence type="ECO:0000256" key="1">
    <source>
        <dbReference type="SAM" id="MobiDB-lite"/>
    </source>
</evidence>
<feature type="compositionally biased region" description="Low complexity" evidence="1">
    <location>
        <begin position="39"/>
        <end position="52"/>
    </location>
</feature>
<sequence>MPTWTTSPSCQARDPLHSLCPSVHSSLHRASECPDQLKPSRPSRSVPDPSGSNRATSRSEIRSAPQPCRQSTGTCPTFWPIALYNA</sequence>
<evidence type="ECO:0000313" key="2">
    <source>
        <dbReference type="EMBL" id="PWZ02424.1"/>
    </source>
</evidence>
<feature type="region of interest" description="Disordered" evidence="1">
    <location>
        <begin position="31"/>
        <end position="75"/>
    </location>
</feature>